<feature type="binding site" evidence="8">
    <location>
        <position position="56"/>
    </location>
    <ligand>
        <name>Mg(2+)</name>
        <dbReference type="ChEBI" id="CHEBI:18420"/>
    </ligand>
</feature>
<evidence type="ECO:0000256" key="1">
    <source>
        <dbReference type="ARBA" id="ARBA00022516"/>
    </source>
</evidence>
<evidence type="ECO:0000256" key="7">
    <source>
        <dbReference type="ARBA" id="ARBA00023160"/>
    </source>
</evidence>
<dbReference type="Gene3D" id="3.90.470.20">
    <property type="entry name" value="4'-phosphopantetheinyl transferase domain"/>
    <property type="match status" value="1"/>
</dbReference>
<dbReference type="Proteomes" id="UP001164187">
    <property type="component" value="Chromosome"/>
</dbReference>
<dbReference type="NCBIfam" id="TIGR00516">
    <property type="entry name" value="acpS"/>
    <property type="match status" value="1"/>
</dbReference>
<comment type="catalytic activity">
    <reaction evidence="8">
        <text>apo-[ACP] + CoA = holo-[ACP] + adenosine 3',5'-bisphosphate + H(+)</text>
        <dbReference type="Rhea" id="RHEA:12068"/>
        <dbReference type="Rhea" id="RHEA-COMP:9685"/>
        <dbReference type="Rhea" id="RHEA-COMP:9690"/>
        <dbReference type="ChEBI" id="CHEBI:15378"/>
        <dbReference type="ChEBI" id="CHEBI:29999"/>
        <dbReference type="ChEBI" id="CHEBI:57287"/>
        <dbReference type="ChEBI" id="CHEBI:58343"/>
        <dbReference type="ChEBI" id="CHEBI:64479"/>
        <dbReference type="EC" id="2.7.8.7"/>
    </reaction>
</comment>
<evidence type="ECO:0000256" key="6">
    <source>
        <dbReference type="ARBA" id="ARBA00023098"/>
    </source>
</evidence>
<feature type="domain" description="4'-phosphopantetheinyl transferase" evidence="9">
    <location>
        <begin position="4"/>
        <end position="98"/>
    </location>
</feature>
<feature type="binding site" evidence="8">
    <location>
        <position position="8"/>
    </location>
    <ligand>
        <name>Mg(2+)</name>
        <dbReference type="ChEBI" id="CHEBI:18420"/>
    </ligand>
</feature>
<dbReference type="Pfam" id="PF01648">
    <property type="entry name" value="ACPS"/>
    <property type="match status" value="1"/>
</dbReference>
<evidence type="ECO:0000259" key="9">
    <source>
        <dbReference type="Pfam" id="PF01648"/>
    </source>
</evidence>
<gene>
    <name evidence="8 10" type="primary">acpS</name>
    <name evidence="10" type="ORF">O0R46_01140</name>
</gene>
<keyword evidence="3 8" id="KW-0479">Metal-binding</keyword>
<dbReference type="SUPFAM" id="SSF56214">
    <property type="entry name" value="4'-phosphopantetheinyl transferase"/>
    <property type="match status" value="1"/>
</dbReference>
<keyword evidence="1 8" id="KW-0444">Lipid biosynthesis</keyword>
<keyword evidence="5 8" id="KW-0460">Magnesium</keyword>
<dbReference type="GO" id="GO:0008897">
    <property type="term" value="F:holo-[acyl-carrier-protein] synthase activity"/>
    <property type="evidence" value="ECO:0007669"/>
    <property type="project" value="UniProtKB-EC"/>
</dbReference>
<evidence type="ECO:0000313" key="11">
    <source>
        <dbReference type="Proteomes" id="UP001164187"/>
    </source>
</evidence>
<reference evidence="10" key="1">
    <citation type="submission" date="2022-12" db="EMBL/GenBank/DDBJ databases">
        <title>Peptostreptococcus.</title>
        <authorList>
            <person name="Lee S.H."/>
        </authorList>
    </citation>
    <scope>NUCLEOTIDE SEQUENCE</scope>
    <source>
        <strain evidence="10">CBA3647</strain>
    </source>
</reference>
<proteinExistence type="inferred from homology"/>
<dbReference type="EMBL" id="CP114052">
    <property type="protein sequence ID" value="WAW15081.1"/>
    <property type="molecule type" value="Genomic_DNA"/>
</dbReference>
<name>A0ABY7JQA8_9FIRM</name>
<evidence type="ECO:0000256" key="2">
    <source>
        <dbReference type="ARBA" id="ARBA00022679"/>
    </source>
</evidence>
<keyword evidence="4 8" id="KW-0276">Fatty acid metabolism</keyword>
<keyword evidence="6 8" id="KW-0443">Lipid metabolism</keyword>
<keyword evidence="8" id="KW-0963">Cytoplasm</keyword>
<evidence type="ECO:0000256" key="8">
    <source>
        <dbReference type="HAMAP-Rule" id="MF_00101"/>
    </source>
</evidence>
<dbReference type="EC" id="2.7.8.7" evidence="8"/>
<dbReference type="InterPro" id="IPR002582">
    <property type="entry name" value="ACPS"/>
</dbReference>
<comment type="cofactor">
    <cofactor evidence="8">
        <name>Mg(2+)</name>
        <dbReference type="ChEBI" id="CHEBI:18420"/>
    </cofactor>
</comment>
<comment type="subcellular location">
    <subcellularLocation>
        <location evidence="8">Cytoplasm</location>
    </subcellularLocation>
</comment>
<evidence type="ECO:0000313" key="10">
    <source>
        <dbReference type="EMBL" id="WAW15081.1"/>
    </source>
</evidence>
<dbReference type="InterPro" id="IPR008278">
    <property type="entry name" value="4-PPantetheinyl_Trfase_dom"/>
</dbReference>
<keyword evidence="11" id="KW-1185">Reference proteome</keyword>
<dbReference type="RefSeq" id="WP_269311774.1">
    <property type="nucleotide sequence ID" value="NZ_CP114052.1"/>
</dbReference>
<comment type="similarity">
    <text evidence="8">Belongs to the P-Pant transferase superfamily. AcpS family.</text>
</comment>
<dbReference type="NCBIfam" id="TIGR00556">
    <property type="entry name" value="pantethn_trn"/>
    <property type="match status" value="1"/>
</dbReference>
<dbReference type="InterPro" id="IPR004568">
    <property type="entry name" value="Ppantetheine-prot_Trfase_dom"/>
</dbReference>
<dbReference type="InterPro" id="IPR037143">
    <property type="entry name" value="4-PPantetheinyl_Trfase_dom_sf"/>
</dbReference>
<evidence type="ECO:0000256" key="5">
    <source>
        <dbReference type="ARBA" id="ARBA00022842"/>
    </source>
</evidence>
<comment type="function">
    <text evidence="8">Transfers the 4'-phosphopantetheine moiety from coenzyme A to a Ser of acyl-carrier-protein.</text>
</comment>
<organism evidence="10 11">
    <name type="scientific">Peptostreptococcus equinus</name>
    <dbReference type="NCBI Taxonomy" id="3003601"/>
    <lineage>
        <taxon>Bacteria</taxon>
        <taxon>Bacillati</taxon>
        <taxon>Bacillota</taxon>
        <taxon>Clostridia</taxon>
        <taxon>Peptostreptococcales</taxon>
        <taxon>Peptostreptococcaceae</taxon>
        <taxon>Peptostreptococcus</taxon>
    </lineage>
</organism>
<keyword evidence="2 8" id="KW-0808">Transferase</keyword>
<accession>A0ABY7JQA8</accession>
<dbReference type="HAMAP" id="MF_00101">
    <property type="entry name" value="AcpS"/>
    <property type="match status" value="1"/>
</dbReference>
<evidence type="ECO:0000256" key="4">
    <source>
        <dbReference type="ARBA" id="ARBA00022832"/>
    </source>
</evidence>
<protein>
    <recommendedName>
        <fullName evidence="8">Holo-[acyl-carrier-protein] synthase</fullName>
        <shortName evidence="8">Holo-ACP synthase</shortName>
        <ecNumber evidence="8">2.7.8.7</ecNumber>
    </recommendedName>
    <alternativeName>
        <fullName evidence="8">4'-phosphopantetheinyl transferase AcpS</fullName>
    </alternativeName>
</protein>
<sequence length="124" mass="13984">MIYGIGTDIIEIDRIKKSYEKNPKLLNKLFSDREIQVLEKKKFKPQSIAGMFCAKEAIVKSVGTGLRNFSIKDLEILRNNLNKPVVIMTGAFKEFCDEEGIENIMVSISHSINYATATAIAEKK</sequence>
<keyword evidence="7 8" id="KW-0275">Fatty acid biosynthesis</keyword>
<evidence type="ECO:0000256" key="3">
    <source>
        <dbReference type="ARBA" id="ARBA00022723"/>
    </source>
</evidence>